<feature type="compositionally biased region" description="Low complexity" evidence="1">
    <location>
        <begin position="119"/>
        <end position="129"/>
    </location>
</feature>
<evidence type="ECO:0000256" key="2">
    <source>
        <dbReference type="SAM" id="Phobius"/>
    </source>
</evidence>
<protein>
    <submittedName>
        <fullName evidence="3">Uncharacterized protein</fullName>
    </submittedName>
</protein>
<evidence type="ECO:0000256" key="1">
    <source>
        <dbReference type="SAM" id="MobiDB-lite"/>
    </source>
</evidence>
<keyword evidence="2" id="KW-0812">Transmembrane</keyword>
<feature type="region of interest" description="Disordered" evidence="1">
    <location>
        <begin position="119"/>
        <end position="146"/>
    </location>
</feature>
<evidence type="ECO:0000313" key="3">
    <source>
        <dbReference type="EMBL" id="OFJ47165.1"/>
    </source>
</evidence>
<reference evidence="3 4" key="1">
    <citation type="submission" date="2016-10" db="EMBL/GenBank/DDBJ databases">
        <title>Updated version of Genome Assembly of Janthinobacterium lividum ERGS5:01.</title>
        <authorList>
            <person name="Kumar R."/>
            <person name="Acharya V."/>
            <person name="Singh D."/>
        </authorList>
    </citation>
    <scope>NUCLEOTIDE SEQUENCE [LARGE SCALE GENOMIC DNA]</scope>
    <source>
        <strain evidence="3 4">ERGS5:01</strain>
    </source>
</reference>
<dbReference type="Proteomes" id="UP000092634">
    <property type="component" value="Unassembled WGS sequence"/>
</dbReference>
<dbReference type="AlphaFoldDB" id="A0A1E8PLX2"/>
<accession>A0A1E8PLX2</accession>
<organism evidence="3 4">
    <name type="scientific">Janthinobacterium lividum</name>
    <dbReference type="NCBI Taxonomy" id="29581"/>
    <lineage>
        <taxon>Bacteria</taxon>
        <taxon>Pseudomonadati</taxon>
        <taxon>Pseudomonadota</taxon>
        <taxon>Betaproteobacteria</taxon>
        <taxon>Burkholderiales</taxon>
        <taxon>Oxalobacteraceae</taxon>
        <taxon>Janthinobacterium</taxon>
    </lineage>
</organism>
<name>A0A1E8PLX2_9BURK</name>
<feature type="compositionally biased region" description="Pro residues" evidence="1">
    <location>
        <begin position="136"/>
        <end position="146"/>
    </location>
</feature>
<evidence type="ECO:0000313" key="4">
    <source>
        <dbReference type="Proteomes" id="UP000092634"/>
    </source>
</evidence>
<keyword evidence="2" id="KW-0472">Membrane</keyword>
<sequence length="146" mass="15974">MPLHHHLQVVFTRRQIRWSLSLKGAAVALILAMHALGLYFLLLPARQFKQYTEVAFMTLLPVRPPPAPAMTLPMPMPMPILRPMPMPRARGSTRPVTIETAPVTAQAISVPVDDLPAAPVTARRAPTCARVRDSPQAPPTRPGVPS</sequence>
<proteinExistence type="predicted"/>
<dbReference type="EMBL" id="MAQB02000008">
    <property type="protein sequence ID" value="OFJ47165.1"/>
    <property type="molecule type" value="Genomic_DNA"/>
</dbReference>
<comment type="caution">
    <text evidence="3">The sequence shown here is derived from an EMBL/GenBank/DDBJ whole genome shotgun (WGS) entry which is preliminary data.</text>
</comment>
<feature type="transmembrane region" description="Helical" evidence="2">
    <location>
        <begin position="20"/>
        <end position="42"/>
    </location>
</feature>
<keyword evidence="2" id="KW-1133">Transmembrane helix</keyword>
<gene>
    <name evidence="3" type="ORF">BA896_022345</name>
</gene>